<evidence type="ECO:0000259" key="2">
    <source>
        <dbReference type="Pfam" id="PF18962"/>
    </source>
</evidence>
<dbReference type="EMBL" id="WOWS01000005">
    <property type="protein sequence ID" value="MUU79360.1"/>
    <property type="molecule type" value="Genomic_DNA"/>
</dbReference>
<accession>A0A6L6UAI9</accession>
<keyword evidence="4" id="KW-1185">Reference proteome</keyword>
<protein>
    <submittedName>
        <fullName evidence="3">T9SS type A sorting domain-containing protein</fullName>
    </submittedName>
</protein>
<reference evidence="3 4" key="1">
    <citation type="submission" date="2019-12" db="EMBL/GenBank/DDBJ databases">
        <authorList>
            <person name="Li J."/>
        </authorList>
    </citation>
    <scope>NUCLEOTIDE SEQUENCE [LARGE SCALE GENOMIC DNA]</scope>
    <source>
        <strain evidence="3 4">HL2-2</strain>
    </source>
</reference>
<feature type="domain" description="Secretion system C-terminal sorting" evidence="2">
    <location>
        <begin position="90"/>
        <end position="165"/>
    </location>
</feature>
<evidence type="ECO:0000313" key="3">
    <source>
        <dbReference type="EMBL" id="MUU79360.1"/>
    </source>
</evidence>
<dbReference type="InterPro" id="IPR026444">
    <property type="entry name" value="Secre_tail"/>
</dbReference>
<sequence length="167" mass="18820">MKKIIITLLLSTSLNLIMSQSISFVGIDDSVTDYNLSDVQKIIFGLSDVSIYLNNDQVISIPLDEFKNYHYSQETLGSEDFIMDSESFKVFPNPTQDVFKISFESKSAFPYTYKIYDITGRAVLQKELGSLNGLHTETISVKEFPSGVYFVELKSGSLKSSKKLIKL</sequence>
<comment type="caution">
    <text evidence="3">The sequence shown here is derived from an EMBL/GenBank/DDBJ whole genome shotgun (WGS) entry which is preliminary data.</text>
</comment>
<evidence type="ECO:0000256" key="1">
    <source>
        <dbReference type="ARBA" id="ARBA00022729"/>
    </source>
</evidence>
<dbReference type="NCBIfam" id="TIGR04183">
    <property type="entry name" value="Por_Secre_tail"/>
    <property type="match status" value="1"/>
</dbReference>
<proteinExistence type="predicted"/>
<keyword evidence="1" id="KW-0732">Signal</keyword>
<organism evidence="3 4">
    <name type="scientific">Winogradskyella endarachnes</name>
    <dbReference type="NCBI Taxonomy" id="2681965"/>
    <lineage>
        <taxon>Bacteria</taxon>
        <taxon>Pseudomonadati</taxon>
        <taxon>Bacteroidota</taxon>
        <taxon>Flavobacteriia</taxon>
        <taxon>Flavobacteriales</taxon>
        <taxon>Flavobacteriaceae</taxon>
        <taxon>Winogradskyella</taxon>
    </lineage>
</organism>
<name>A0A6L6UAI9_9FLAO</name>
<gene>
    <name evidence="3" type="ORF">GN138_12965</name>
</gene>
<dbReference type="Proteomes" id="UP000478208">
    <property type="component" value="Unassembled WGS sequence"/>
</dbReference>
<evidence type="ECO:0000313" key="4">
    <source>
        <dbReference type="Proteomes" id="UP000478208"/>
    </source>
</evidence>
<dbReference type="AlphaFoldDB" id="A0A6L6UAI9"/>
<dbReference type="Pfam" id="PF18962">
    <property type="entry name" value="Por_Secre_tail"/>
    <property type="match status" value="1"/>
</dbReference>